<dbReference type="Proteomes" id="UP000287972">
    <property type="component" value="Unassembled WGS sequence"/>
</dbReference>
<comment type="caution">
    <text evidence="1">The sequence shown here is derived from an EMBL/GenBank/DDBJ whole genome shotgun (WGS) entry which is preliminary data.</text>
</comment>
<accession>A0A428RIJ2</accession>
<name>A0A428RIJ2_9HYPO</name>
<dbReference type="EMBL" id="NKCL01000253">
    <property type="protein sequence ID" value="RSL77338.1"/>
    <property type="molecule type" value="Genomic_DNA"/>
</dbReference>
<keyword evidence="2" id="KW-1185">Reference proteome</keyword>
<sequence length="171" mass="19461">MLSTSTECVQFREAAIALNNSAIEFPERYFRVLQEVGAMKMPGGLSSGGVIHTYLTLSWCQALSDLFYTAQLKYSQLQSGHPDGPKQEISFYLTEYITRDGKIAKKRYIQIELLNLQRLAELCAHGLYGEKSGSELARTTIEFLKLCEPDDSAFHRAKLENQWFLLGNYYD</sequence>
<reference evidence="1 2" key="1">
    <citation type="submission" date="2017-06" db="EMBL/GenBank/DDBJ databases">
        <title>Comparative genomic analysis of Ambrosia Fusariam Clade fungi.</title>
        <authorList>
            <person name="Stajich J.E."/>
            <person name="Carrillo J."/>
            <person name="Kijimoto T."/>
            <person name="Eskalen A."/>
            <person name="O'Donnell K."/>
            <person name="Kasson M."/>
        </authorList>
    </citation>
    <scope>NUCLEOTIDE SEQUENCE [LARGE SCALE GENOMIC DNA]</scope>
    <source>
        <strain evidence="1 2">NRRL62606</strain>
    </source>
</reference>
<dbReference type="AlphaFoldDB" id="A0A428RIJ2"/>
<proteinExistence type="predicted"/>
<gene>
    <name evidence="1" type="ORF">CEP51_009173</name>
</gene>
<organism evidence="1 2">
    <name type="scientific">Fusarium floridanum</name>
    <dbReference type="NCBI Taxonomy" id="1325733"/>
    <lineage>
        <taxon>Eukaryota</taxon>
        <taxon>Fungi</taxon>
        <taxon>Dikarya</taxon>
        <taxon>Ascomycota</taxon>
        <taxon>Pezizomycotina</taxon>
        <taxon>Sordariomycetes</taxon>
        <taxon>Hypocreomycetidae</taxon>
        <taxon>Hypocreales</taxon>
        <taxon>Nectriaceae</taxon>
        <taxon>Fusarium</taxon>
        <taxon>Fusarium solani species complex</taxon>
    </lineage>
</organism>
<evidence type="ECO:0000313" key="2">
    <source>
        <dbReference type="Proteomes" id="UP000287972"/>
    </source>
</evidence>
<evidence type="ECO:0000313" key="1">
    <source>
        <dbReference type="EMBL" id="RSL77338.1"/>
    </source>
</evidence>
<protein>
    <submittedName>
        <fullName evidence="1">Uncharacterized protein</fullName>
    </submittedName>
</protein>